<accession>A0AC61S9F0</accession>
<comment type="caution">
    <text evidence="1">The sequence shown here is derived from an EMBL/GenBank/DDBJ whole genome shotgun (WGS) entry which is preliminary data.</text>
</comment>
<evidence type="ECO:0000313" key="2">
    <source>
        <dbReference type="Proteomes" id="UP000315423"/>
    </source>
</evidence>
<dbReference type="EMBL" id="QYBA01000252">
    <property type="protein sequence ID" value="TKY91153.1"/>
    <property type="molecule type" value="Genomic_DNA"/>
</dbReference>
<reference evidence="1" key="1">
    <citation type="submission" date="2018-09" db="EMBL/GenBank/DDBJ databases">
        <title>A genomic encyclopedia of anaerobic methanotrophic archaea.</title>
        <authorList>
            <person name="Skennerton C.T."/>
            <person name="Chadwick G.L."/>
            <person name="Laso-Perez R."/>
            <person name="Leu A.O."/>
            <person name="Speth D.R."/>
            <person name="Yu H."/>
            <person name="Morgan-Lang C."/>
            <person name="Hatzenpichler R."/>
            <person name="Goudeau D."/>
            <person name="Malmstrom R."/>
            <person name="Woyke T."/>
            <person name="Hallam S."/>
            <person name="Tyson G.W."/>
            <person name="Wegener G."/>
            <person name="Boetius A."/>
            <person name="Orphan V.J."/>
        </authorList>
    </citation>
    <scope>NUCLEOTIDE SEQUENCE</scope>
    <source>
        <strain evidence="1">CONS3730D10UFb2</strain>
    </source>
</reference>
<gene>
    <name evidence="1" type="ORF">C5S46_07340</name>
</gene>
<proteinExistence type="predicted"/>
<dbReference type="Proteomes" id="UP000315423">
    <property type="component" value="Unassembled WGS sequence"/>
</dbReference>
<sequence length="403" mass="45657">MQYGLEEGIDSISARKIIEIVGGQGNPPEYGFQYFTAGLDSYIGTIDEDYLGSFIKDGGSAFKMVIGVYGGGKTHFLYCIREVAWNYDYIASYIVLSPEQTPFHKLEQVYKTISANLIYPQTPEELLSGYDKGIEAVIKSWYNRKYQEMANKLSEDLMSHELNAYALALGPYESTSFRNAVREAFLSLAEKRNDDFTLIIQWLKGENPPKNLLKNFGIFEKIDKSTAFKMIRSLVQWVRDLGYAGIVVLMDEAEQTPSMTTKQKAALLSNMRELIDECGHANFRNAMWFYAVPDENFLEGRTQAYEALRQRLSSVFNAETNPTGVKIYLEEVSADPVELLADIGKKLSTIYGVAYNTKFETSALNETIADIAKAAYERKLEIGYKREFVKNLIKALHKLRKTG</sequence>
<evidence type="ECO:0000313" key="1">
    <source>
        <dbReference type="EMBL" id="TKY91153.1"/>
    </source>
</evidence>
<protein>
    <submittedName>
        <fullName evidence="1">Uncharacterized protein</fullName>
    </submittedName>
</protein>
<name>A0AC61S9F0_9EURY</name>
<organism evidence="1 2">
    <name type="scientific">Candidatus Methanomarinus sp</name>
    <dbReference type="NCBI Taxonomy" id="3386244"/>
    <lineage>
        <taxon>Archaea</taxon>
        <taxon>Methanobacteriati</taxon>
        <taxon>Methanobacteriota</taxon>
        <taxon>Stenosarchaea group</taxon>
        <taxon>Methanomicrobia</taxon>
        <taxon>Methanosarcinales</taxon>
        <taxon>ANME-2 cluster</taxon>
        <taxon>Candidatus Methanocomedenaceae</taxon>
        <taxon>Candidatus Methanomarinus</taxon>
    </lineage>
</organism>